<sequence length="330" mass="37300">MAADLISKGEERLQHMGSWIEHPPSQPSSTWCANDHQPRPDPKPLYQCNIIKPQKHTFFRLGRVFRFPWSETAGTTAFGTHYKADEFVKGRENGTHIYQKNRIFVVIREGQESCSVLLITTYGNQGVAKPSVDKSQHGLIYTGTEPTVTTYQESRRPGVLQEHAIRVVGDQPTCILDTMSRINYAQVHTVHHNVEVESIGMVHPGSIPHLLLQFINVWVSPLMSQSHSFPLALLTASTHDPPWAPSSTPEDLTKRYEVPQHHLNVLSEKDRLNWILTPRTRAQQVPIVALFSIVVVVRPDILDLITAMIVIDQTTVTEVDRSALLLFAMW</sequence>
<evidence type="ECO:0000256" key="1">
    <source>
        <dbReference type="SAM" id="MobiDB-lite"/>
    </source>
</evidence>
<dbReference type="PANTHER" id="PTHR35391">
    <property type="entry name" value="C2H2-TYPE DOMAIN-CONTAINING PROTEIN-RELATED"/>
    <property type="match status" value="1"/>
</dbReference>
<organism evidence="3 4">
    <name type="scientific">Zasmidium cellare</name>
    <name type="common">Wine cellar mold</name>
    <name type="synonym">Racodium cellare</name>
    <dbReference type="NCBI Taxonomy" id="395010"/>
    <lineage>
        <taxon>Eukaryota</taxon>
        <taxon>Fungi</taxon>
        <taxon>Dikarya</taxon>
        <taxon>Ascomycota</taxon>
        <taxon>Pezizomycotina</taxon>
        <taxon>Dothideomycetes</taxon>
        <taxon>Dothideomycetidae</taxon>
        <taxon>Mycosphaerellales</taxon>
        <taxon>Mycosphaerellaceae</taxon>
        <taxon>Zasmidium</taxon>
    </lineage>
</organism>
<feature type="domain" description="DUF6590" evidence="2">
    <location>
        <begin position="57"/>
        <end position="211"/>
    </location>
</feature>
<reference evidence="3 4" key="1">
    <citation type="journal article" date="2023" name="G3 (Bethesda)">
        <title>A chromosome-level genome assembly of Zasmidium syzygii isolated from banana leaves.</title>
        <authorList>
            <person name="van Westerhoven A.C."/>
            <person name="Mehrabi R."/>
            <person name="Talebi R."/>
            <person name="Steentjes M.B.F."/>
            <person name="Corcolon B."/>
            <person name="Chong P.A."/>
            <person name="Kema G.H.J."/>
            <person name="Seidl M.F."/>
        </authorList>
    </citation>
    <scope>NUCLEOTIDE SEQUENCE [LARGE SCALE GENOMIC DNA]</scope>
    <source>
        <strain evidence="3 4">P124</strain>
    </source>
</reference>
<keyword evidence="4" id="KW-1185">Reference proteome</keyword>
<comment type="caution">
    <text evidence="3">The sequence shown here is derived from an EMBL/GenBank/DDBJ whole genome shotgun (WGS) entry which is preliminary data.</text>
</comment>
<evidence type="ECO:0000259" key="2">
    <source>
        <dbReference type="Pfam" id="PF20233"/>
    </source>
</evidence>
<gene>
    <name evidence="3" type="ORF">PRZ48_004210</name>
</gene>
<name>A0ABR0EYG2_ZASCE</name>
<accession>A0ABR0EYG2</accession>
<proteinExistence type="predicted"/>
<dbReference type="EMBL" id="JAXOVC010000002">
    <property type="protein sequence ID" value="KAK4506245.1"/>
    <property type="molecule type" value="Genomic_DNA"/>
</dbReference>
<dbReference type="PANTHER" id="PTHR35391:SF5">
    <property type="entry name" value="DUF6590 DOMAIN-CONTAINING PROTEIN"/>
    <property type="match status" value="1"/>
</dbReference>
<evidence type="ECO:0000313" key="3">
    <source>
        <dbReference type="EMBL" id="KAK4506245.1"/>
    </source>
</evidence>
<dbReference type="Proteomes" id="UP001305779">
    <property type="component" value="Unassembled WGS sequence"/>
</dbReference>
<evidence type="ECO:0000313" key="4">
    <source>
        <dbReference type="Proteomes" id="UP001305779"/>
    </source>
</evidence>
<dbReference type="InterPro" id="IPR046497">
    <property type="entry name" value="DUF6590"/>
</dbReference>
<protein>
    <recommendedName>
        <fullName evidence="2">DUF6590 domain-containing protein</fullName>
    </recommendedName>
</protein>
<dbReference type="Pfam" id="PF20233">
    <property type="entry name" value="DUF6590"/>
    <property type="match status" value="1"/>
</dbReference>
<feature type="region of interest" description="Disordered" evidence="1">
    <location>
        <begin position="19"/>
        <end position="38"/>
    </location>
</feature>